<sequence>MAPSVLASLLYMLPLVAAMPASRMSKRLVSILSNADAQDIIPNKFIAVYNNSFSDAEIEACQQAFTLKIKKRNLHKRSEDGDPLATDVSIYKMDGWRAMAFDGDEDMVAEMNDADEVNYIEADHWLTASDLDEVTRGNNSDIIAQPKAPSSLKRLSHAEGDKGAFLFDAAAGSQTTVYIVDTGIRTTHEQFEDRAIMGASFVRGSNTDDNGHGSHVAGTVGGRDVGVAKNAQLVGVKVLNAKGAGANSAILSGLQWVLQDAQKRSSTGGNGSRKRATNEKFVMNMSLGGSFSQALNSAMTKLSSAGVIPVVAAGNEHQPASNVSPASADGVICVGAMDDTTDKVAKFSNFGPEVDVFAPGVNILSVDARSDTALKKLNGTSMASPATAGVVATIMQSQDLSTVEDVRAQLKKNAQKTGAEVKAAPRGTTTDILNNGITA</sequence>
<feature type="region of interest" description="Disordered" evidence="7">
    <location>
        <begin position="416"/>
        <end position="439"/>
    </location>
</feature>
<dbReference type="PROSITE" id="PS51892">
    <property type="entry name" value="SUBTILASE"/>
    <property type="match status" value="1"/>
</dbReference>
<proteinExistence type="inferred from homology"/>
<feature type="active site" description="Charge relay system" evidence="5">
    <location>
        <position position="381"/>
    </location>
</feature>
<evidence type="ECO:0000256" key="1">
    <source>
        <dbReference type="ARBA" id="ARBA00011073"/>
    </source>
</evidence>
<dbReference type="InterPro" id="IPR022398">
    <property type="entry name" value="Peptidase_S8_His-AS"/>
</dbReference>
<protein>
    <recommendedName>
        <fullName evidence="9">Peptidase S8/S53 domain-containing protein</fullName>
    </recommendedName>
</protein>
<comment type="similarity">
    <text evidence="1 5 6">Belongs to the peptidase S8 family.</text>
</comment>
<dbReference type="FunFam" id="3.40.50.200:FF:000007">
    <property type="entry name" value="Subtilisin-like serine protease"/>
    <property type="match status" value="1"/>
</dbReference>
<dbReference type="InterPro" id="IPR023828">
    <property type="entry name" value="Peptidase_S8_Ser-AS"/>
</dbReference>
<feature type="compositionally biased region" description="Polar residues" evidence="7">
    <location>
        <begin position="427"/>
        <end position="439"/>
    </location>
</feature>
<reference evidence="10 11" key="1">
    <citation type="submission" date="2017-06" db="EMBL/GenBank/DDBJ databases">
        <title>Ant-infecting Ophiocordyceps genomes reveal a high diversity of potential behavioral manipulation genes and a possible major role for enterotoxins.</title>
        <authorList>
            <person name="De Bekker C."/>
            <person name="Evans H.C."/>
            <person name="Brachmann A."/>
            <person name="Hughes D.P."/>
        </authorList>
    </citation>
    <scope>NUCLEOTIDE SEQUENCE [LARGE SCALE GENOMIC DNA]</scope>
    <source>
        <strain evidence="10 11">Map64</strain>
    </source>
</reference>
<evidence type="ECO:0000256" key="5">
    <source>
        <dbReference type="PROSITE-ProRule" id="PRU01240"/>
    </source>
</evidence>
<dbReference type="GO" id="GO:0006508">
    <property type="term" value="P:proteolysis"/>
    <property type="evidence" value="ECO:0007669"/>
    <property type="project" value="UniProtKB-KW"/>
</dbReference>
<gene>
    <name evidence="10" type="ORF">CDD81_7855</name>
</gene>
<dbReference type="InterPro" id="IPR034193">
    <property type="entry name" value="PCSK9_ProteinaseK-like"/>
</dbReference>
<keyword evidence="11" id="KW-1185">Reference proteome</keyword>
<keyword evidence="2 5" id="KW-0645">Protease</keyword>
<evidence type="ECO:0000256" key="4">
    <source>
        <dbReference type="ARBA" id="ARBA00022825"/>
    </source>
</evidence>
<feature type="signal peptide" evidence="8">
    <location>
        <begin position="1"/>
        <end position="18"/>
    </location>
</feature>
<evidence type="ECO:0000256" key="7">
    <source>
        <dbReference type="SAM" id="MobiDB-lite"/>
    </source>
</evidence>
<dbReference type="PROSITE" id="PS00138">
    <property type="entry name" value="SUBTILASE_SER"/>
    <property type="match status" value="1"/>
</dbReference>
<feature type="active site" description="Charge relay system" evidence="5">
    <location>
        <position position="212"/>
    </location>
</feature>
<dbReference type="InterPro" id="IPR015500">
    <property type="entry name" value="Peptidase_S8_subtilisin-rel"/>
</dbReference>
<evidence type="ECO:0000256" key="8">
    <source>
        <dbReference type="SAM" id="SignalP"/>
    </source>
</evidence>
<keyword evidence="4 5" id="KW-0720">Serine protease</keyword>
<dbReference type="PANTHER" id="PTHR43806:SF11">
    <property type="entry name" value="CEREVISIN-RELATED"/>
    <property type="match status" value="1"/>
</dbReference>
<dbReference type="Gene3D" id="3.40.50.200">
    <property type="entry name" value="Peptidase S8/S53 domain"/>
    <property type="match status" value="1"/>
</dbReference>
<dbReference type="Pfam" id="PF00082">
    <property type="entry name" value="Peptidase_S8"/>
    <property type="match status" value="1"/>
</dbReference>
<evidence type="ECO:0000256" key="3">
    <source>
        <dbReference type="ARBA" id="ARBA00022801"/>
    </source>
</evidence>
<feature type="chain" id="PRO_5011999286" description="Peptidase S8/S53 domain-containing protein" evidence="8">
    <location>
        <begin position="19"/>
        <end position="439"/>
    </location>
</feature>
<evidence type="ECO:0000256" key="6">
    <source>
        <dbReference type="RuleBase" id="RU003355"/>
    </source>
</evidence>
<dbReference type="OrthoDB" id="206201at2759"/>
<accession>A0A2C5YG35</accession>
<evidence type="ECO:0000313" key="10">
    <source>
        <dbReference type="EMBL" id="PHH66262.1"/>
    </source>
</evidence>
<dbReference type="STRING" id="1399860.A0A2C5YG35"/>
<evidence type="ECO:0000259" key="9">
    <source>
        <dbReference type="Pfam" id="PF00082"/>
    </source>
</evidence>
<dbReference type="PROSITE" id="PS00137">
    <property type="entry name" value="SUBTILASE_HIS"/>
    <property type="match status" value="1"/>
</dbReference>
<keyword evidence="8" id="KW-0732">Signal</keyword>
<dbReference type="EMBL" id="NJET01000009">
    <property type="protein sequence ID" value="PHH66262.1"/>
    <property type="molecule type" value="Genomic_DNA"/>
</dbReference>
<comment type="caution">
    <text evidence="10">The sequence shown here is derived from an EMBL/GenBank/DDBJ whole genome shotgun (WGS) entry which is preliminary data.</text>
</comment>
<dbReference type="AlphaFoldDB" id="A0A2C5YG35"/>
<dbReference type="InterPro" id="IPR036852">
    <property type="entry name" value="Peptidase_S8/S53_dom_sf"/>
</dbReference>
<feature type="active site" description="Charge relay system" evidence="5">
    <location>
        <position position="181"/>
    </location>
</feature>
<feature type="domain" description="Peptidase S8/S53" evidence="9">
    <location>
        <begin position="172"/>
        <end position="417"/>
    </location>
</feature>
<dbReference type="SUPFAM" id="SSF52743">
    <property type="entry name" value="Subtilisin-like"/>
    <property type="match status" value="1"/>
</dbReference>
<keyword evidence="3 5" id="KW-0378">Hydrolase</keyword>
<dbReference type="PRINTS" id="PR00723">
    <property type="entry name" value="SUBTILISIN"/>
</dbReference>
<dbReference type="CDD" id="cd04077">
    <property type="entry name" value="Peptidases_S8_PCSK9_ProteinaseK_like"/>
    <property type="match status" value="1"/>
</dbReference>
<dbReference type="PANTHER" id="PTHR43806">
    <property type="entry name" value="PEPTIDASE S8"/>
    <property type="match status" value="1"/>
</dbReference>
<name>A0A2C5YG35_9HYPO</name>
<dbReference type="PROSITE" id="PS00136">
    <property type="entry name" value="SUBTILASE_ASP"/>
    <property type="match status" value="1"/>
</dbReference>
<dbReference type="GO" id="GO:0004252">
    <property type="term" value="F:serine-type endopeptidase activity"/>
    <property type="evidence" value="ECO:0007669"/>
    <property type="project" value="UniProtKB-UniRule"/>
</dbReference>
<organism evidence="10 11">
    <name type="scientific">Ophiocordyceps australis</name>
    <dbReference type="NCBI Taxonomy" id="1399860"/>
    <lineage>
        <taxon>Eukaryota</taxon>
        <taxon>Fungi</taxon>
        <taxon>Dikarya</taxon>
        <taxon>Ascomycota</taxon>
        <taxon>Pezizomycotina</taxon>
        <taxon>Sordariomycetes</taxon>
        <taxon>Hypocreomycetidae</taxon>
        <taxon>Hypocreales</taxon>
        <taxon>Ophiocordycipitaceae</taxon>
        <taxon>Ophiocordyceps</taxon>
    </lineage>
</organism>
<dbReference type="Proteomes" id="UP000226192">
    <property type="component" value="Unassembled WGS sequence"/>
</dbReference>
<dbReference type="InterPro" id="IPR023827">
    <property type="entry name" value="Peptidase_S8_Asp-AS"/>
</dbReference>
<dbReference type="InterPro" id="IPR000209">
    <property type="entry name" value="Peptidase_S8/S53_dom"/>
</dbReference>
<evidence type="ECO:0000256" key="2">
    <source>
        <dbReference type="ARBA" id="ARBA00022670"/>
    </source>
</evidence>
<dbReference type="InterPro" id="IPR050131">
    <property type="entry name" value="Peptidase_S8_subtilisin-like"/>
</dbReference>
<evidence type="ECO:0000313" key="11">
    <source>
        <dbReference type="Proteomes" id="UP000226192"/>
    </source>
</evidence>